<dbReference type="GO" id="GO:0005634">
    <property type="term" value="C:nucleus"/>
    <property type="evidence" value="ECO:0007669"/>
    <property type="project" value="TreeGrafter"/>
</dbReference>
<dbReference type="OrthoDB" id="2134400at2759"/>
<feature type="compositionally biased region" description="Basic and acidic residues" evidence="1">
    <location>
        <begin position="53"/>
        <end position="66"/>
    </location>
</feature>
<dbReference type="GO" id="GO:0005544">
    <property type="term" value="F:calcium-dependent phospholipid binding"/>
    <property type="evidence" value="ECO:0007669"/>
    <property type="project" value="InterPro"/>
</dbReference>
<keyword evidence="3" id="KW-1185">Reference proteome</keyword>
<dbReference type="RefSeq" id="XP_007753186.1">
    <property type="nucleotide sequence ID" value="XM_007754996.1"/>
</dbReference>
<dbReference type="eggNOG" id="KOG0819">
    <property type="taxonomic scope" value="Eukaryota"/>
</dbReference>
<feature type="compositionally biased region" description="Basic and acidic residues" evidence="1">
    <location>
        <begin position="19"/>
        <end position="46"/>
    </location>
</feature>
<feature type="compositionally biased region" description="Polar residues" evidence="1">
    <location>
        <begin position="169"/>
        <end position="178"/>
    </location>
</feature>
<evidence type="ECO:0000256" key="1">
    <source>
        <dbReference type="SAM" id="MobiDB-lite"/>
    </source>
</evidence>
<dbReference type="HOGENOM" id="CLU_012466_0_0_1"/>
<evidence type="ECO:0008006" key="4">
    <source>
        <dbReference type="Google" id="ProtNLM"/>
    </source>
</evidence>
<dbReference type="EMBL" id="AMGW01000001">
    <property type="protein sequence ID" value="EXJ64619.1"/>
    <property type="molecule type" value="Genomic_DNA"/>
</dbReference>
<dbReference type="SUPFAM" id="SSF47874">
    <property type="entry name" value="Annexin"/>
    <property type="match status" value="1"/>
</dbReference>
<feature type="compositionally biased region" description="Basic and acidic residues" evidence="1">
    <location>
        <begin position="250"/>
        <end position="315"/>
    </location>
</feature>
<dbReference type="STRING" id="1182544.W9X2A2"/>
<dbReference type="GO" id="GO:0005737">
    <property type="term" value="C:cytoplasm"/>
    <property type="evidence" value="ECO:0007669"/>
    <property type="project" value="TreeGrafter"/>
</dbReference>
<evidence type="ECO:0000313" key="3">
    <source>
        <dbReference type="Proteomes" id="UP000019473"/>
    </source>
</evidence>
<name>W9X2A2_9EURO</name>
<feature type="compositionally biased region" description="Low complexity" evidence="1">
    <location>
        <begin position="206"/>
        <end position="219"/>
    </location>
</feature>
<dbReference type="InterPro" id="IPR037104">
    <property type="entry name" value="Annexin_sf"/>
</dbReference>
<proteinExistence type="predicted"/>
<protein>
    <recommendedName>
        <fullName evidence="4">Annexin</fullName>
    </recommendedName>
</protein>
<feature type="region of interest" description="Disordered" evidence="1">
    <location>
        <begin position="477"/>
        <end position="507"/>
    </location>
</feature>
<evidence type="ECO:0000313" key="2">
    <source>
        <dbReference type="EMBL" id="EXJ64619.1"/>
    </source>
</evidence>
<dbReference type="GO" id="GO:0001786">
    <property type="term" value="F:phosphatidylserine binding"/>
    <property type="evidence" value="ECO:0007669"/>
    <property type="project" value="TreeGrafter"/>
</dbReference>
<feature type="compositionally biased region" description="Polar residues" evidence="1">
    <location>
        <begin position="221"/>
        <end position="231"/>
    </location>
</feature>
<accession>W9X2A2</accession>
<feature type="compositionally biased region" description="Basic and acidic residues" evidence="1">
    <location>
        <begin position="109"/>
        <end position="154"/>
    </location>
</feature>
<dbReference type="GO" id="GO:0005886">
    <property type="term" value="C:plasma membrane"/>
    <property type="evidence" value="ECO:0007669"/>
    <property type="project" value="TreeGrafter"/>
</dbReference>
<reference evidence="2 3" key="1">
    <citation type="submission" date="2013-03" db="EMBL/GenBank/DDBJ databases">
        <title>The Genome Sequence of Cladophialophora yegresii CBS 114405.</title>
        <authorList>
            <consortium name="The Broad Institute Genomics Platform"/>
            <person name="Cuomo C."/>
            <person name="de Hoog S."/>
            <person name="Gorbushina A."/>
            <person name="Walker B."/>
            <person name="Young S.K."/>
            <person name="Zeng Q."/>
            <person name="Gargeya S."/>
            <person name="Fitzgerald M."/>
            <person name="Haas B."/>
            <person name="Abouelleil A."/>
            <person name="Allen A.W."/>
            <person name="Alvarado L."/>
            <person name="Arachchi H.M."/>
            <person name="Berlin A.M."/>
            <person name="Chapman S.B."/>
            <person name="Gainer-Dewar J."/>
            <person name="Goldberg J."/>
            <person name="Griggs A."/>
            <person name="Gujja S."/>
            <person name="Hansen M."/>
            <person name="Howarth C."/>
            <person name="Imamovic A."/>
            <person name="Ireland A."/>
            <person name="Larimer J."/>
            <person name="McCowan C."/>
            <person name="Murphy C."/>
            <person name="Pearson M."/>
            <person name="Poon T.W."/>
            <person name="Priest M."/>
            <person name="Roberts A."/>
            <person name="Saif S."/>
            <person name="Shea T."/>
            <person name="Sisk P."/>
            <person name="Sykes S."/>
            <person name="Wortman J."/>
            <person name="Nusbaum C."/>
            <person name="Birren B."/>
        </authorList>
    </citation>
    <scope>NUCLEOTIDE SEQUENCE [LARGE SCALE GENOMIC DNA]</scope>
    <source>
        <strain evidence="2 3">CBS 114405</strain>
    </source>
</reference>
<dbReference type="GO" id="GO:0005509">
    <property type="term" value="F:calcium ion binding"/>
    <property type="evidence" value="ECO:0007669"/>
    <property type="project" value="InterPro"/>
</dbReference>
<comment type="caution">
    <text evidence="2">The sequence shown here is derived from an EMBL/GenBank/DDBJ whole genome shotgun (WGS) entry which is preliminary data.</text>
</comment>
<organism evidence="2 3">
    <name type="scientific">Cladophialophora yegresii CBS 114405</name>
    <dbReference type="NCBI Taxonomy" id="1182544"/>
    <lineage>
        <taxon>Eukaryota</taxon>
        <taxon>Fungi</taxon>
        <taxon>Dikarya</taxon>
        <taxon>Ascomycota</taxon>
        <taxon>Pezizomycotina</taxon>
        <taxon>Eurotiomycetes</taxon>
        <taxon>Chaetothyriomycetidae</taxon>
        <taxon>Chaetothyriales</taxon>
        <taxon>Herpotrichiellaceae</taxon>
        <taxon>Cladophialophora</taxon>
    </lineage>
</organism>
<dbReference type="Gene3D" id="1.10.220.10">
    <property type="entry name" value="Annexin"/>
    <property type="match status" value="3"/>
</dbReference>
<gene>
    <name evidence="2" type="ORF">A1O7_00956</name>
</gene>
<sequence length="835" mass="95193">MSSLLGVRDDRRSRSKSPSGRDRDRSRSRSRDTRTQDVDERDEYGSRRSSRIYSKEESGSEGERKYKERKSSKKYYDEDDDQDTRRRKSSSKKYGDDSEEEDKYRSHRSSKDSRARDVSISDHDRGYDRSKKKSDSDSDRRRHKRETSSRNKYDDSEDETSDSRRRYNDSNGHSNGTYGQLPGPYQEIRPAAARHSSYGPADLRYAAPGAFPGDAGPTAQHMHSYSGSSAPQYAHVDQFKYADPSQITQRKPEYERTRPSEHERTRPSEYERSRPQDTKDSDSDRRRNKYETRTHRSESDDDRYETREPKNKKYYDDDDDDDDKYDRRSKKYSRDKHASSVDDVSQRMAGLAVGSAALGAATLGVGRQNHNEGGKPPASPLLEPYKGTYQSISPMPSALVLGNHRDDSDLSDLDLGLDGDSDGPDAVLHRKIRKLEKEKEKYTKGQKGSLAFTEKTEEVRLRRLPDIDTNVMMEVREPGSSHRNRSPSASILSPGGGNGKRKSVSFYDPTEDAKRIAAALSGTRTPPDPRPLVRILPGLTTDDLIALKAEYKNHAKVSGQGINMAKHIKMRIPGNLGKACYATALGRWESEAYWANSWYQGGASRRELLIESLMGRSNSDIREIKNCFKDKKYNDDLEKCIKTELRADKFRTALLLALEERRTPESSPLDIKLVKHDVVQLAEALESPGGETAMIKIIVVRSDAHLREVLRLFERTYGVNFARQMISKSRNLVGETLAHILNGALNRPMRDALLLHQAISETAPGKERTELLISRLVRMHWEPRHLEKVKAVYREKYRQSVEDAIKREVWSGMKTHEGRLAADFCLELAMSSSRY</sequence>
<dbReference type="AlphaFoldDB" id="W9X2A2"/>
<feature type="region of interest" description="Disordered" evidence="1">
    <location>
        <begin position="364"/>
        <end position="389"/>
    </location>
</feature>
<dbReference type="VEuPathDB" id="FungiDB:A1O7_00956"/>
<dbReference type="PANTHER" id="PTHR10502">
    <property type="entry name" value="ANNEXIN"/>
    <property type="match status" value="1"/>
</dbReference>
<dbReference type="Proteomes" id="UP000019473">
    <property type="component" value="Unassembled WGS sequence"/>
</dbReference>
<dbReference type="GeneID" id="19175571"/>
<dbReference type="GO" id="GO:0012506">
    <property type="term" value="C:vesicle membrane"/>
    <property type="evidence" value="ECO:0007669"/>
    <property type="project" value="TreeGrafter"/>
</dbReference>
<feature type="region of interest" description="Disordered" evidence="1">
    <location>
        <begin position="1"/>
        <end position="344"/>
    </location>
</feature>
<dbReference type="PANTHER" id="PTHR10502:SF107">
    <property type="entry name" value="ANNEXIN ANXC4 (AFU_ORTHOLOGUE AFUA_3G07020)"/>
    <property type="match status" value="1"/>
</dbReference>